<dbReference type="RefSeq" id="WP_126978348.1">
    <property type="nucleotide sequence ID" value="NZ_CAWUGC010000008.1"/>
</dbReference>
<reference evidence="3 4" key="1">
    <citation type="submission" date="2018-01" db="EMBL/GenBank/DDBJ databases">
        <title>Saezia sanguinis gen. nov., sp. nov., in the order Burkholderiales isolated from human blood.</title>
        <authorList>
            <person name="Medina-Pascual M.J."/>
            <person name="Valdezate S."/>
            <person name="Monzon S."/>
            <person name="Cuesta I."/>
            <person name="Carrasco G."/>
            <person name="Villalon P."/>
            <person name="Saez-Nieto J.A."/>
        </authorList>
    </citation>
    <scope>NUCLEOTIDE SEQUENCE [LARGE SCALE GENOMIC DNA]</scope>
    <source>
        <strain evidence="3 4">CNM695-12</strain>
    </source>
</reference>
<dbReference type="EMBL" id="PQSP01000001">
    <property type="protein sequence ID" value="RUS68309.1"/>
    <property type="molecule type" value="Genomic_DNA"/>
</dbReference>
<dbReference type="InterPro" id="IPR007896">
    <property type="entry name" value="BTP_bacteria"/>
</dbReference>
<keyword evidence="1" id="KW-0472">Membrane</keyword>
<accession>A0A433SHS2</accession>
<gene>
    <name evidence="3" type="ORF">CUZ56_00799</name>
</gene>
<feature type="domain" description="Chlorhexidine efflux transporter" evidence="2">
    <location>
        <begin position="6"/>
        <end position="67"/>
    </location>
</feature>
<dbReference type="AlphaFoldDB" id="A0A433SHS2"/>
<feature type="domain" description="Chlorhexidine efflux transporter" evidence="2">
    <location>
        <begin position="73"/>
        <end position="135"/>
    </location>
</feature>
<dbReference type="OrthoDB" id="1631120at2"/>
<dbReference type="NCBIfam" id="NF033665">
    <property type="entry name" value="PACE_efflu_PCE"/>
    <property type="match status" value="1"/>
</dbReference>
<name>A0A433SHS2_9BURK</name>
<dbReference type="NCBIfam" id="NF033664">
    <property type="entry name" value="PACE_transport"/>
    <property type="match status" value="1"/>
</dbReference>
<feature type="transmembrane region" description="Helical" evidence="1">
    <location>
        <begin position="12"/>
        <end position="32"/>
    </location>
</feature>
<protein>
    <recommendedName>
        <fullName evidence="2">Chlorhexidine efflux transporter domain-containing protein</fullName>
    </recommendedName>
</protein>
<organism evidence="3 4">
    <name type="scientific">Saezia sanguinis</name>
    <dbReference type="NCBI Taxonomy" id="1965230"/>
    <lineage>
        <taxon>Bacteria</taxon>
        <taxon>Pseudomonadati</taxon>
        <taxon>Pseudomonadota</taxon>
        <taxon>Betaproteobacteria</taxon>
        <taxon>Burkholderiales</taxon>
        <taxon>Saeziaceae</taxon>
        <taxon>Saezia</taxon>
    </lineage>
</organism>
<comment type="caution">
    <text evidence="3">The sequence shown here is derived from an EMBL/GenBank/DDBJ whole genome shotgun (WGS) entry which is preliminary data.</text>
</comment>
<sequence>MQPRKTAKELVIHAMLFEIIATAICAPLFAWIMGKTLLQMGALSVMFAFIAMTVNMIYNAIFERIEHALKFKRTPRIRILHACFFEMILILIVVPLAAWWLSVTLLQAFMMEIGMIAFFLPYTYVYNLVYDRLRAKRLKRIASRRFHLASSGGPH</sequence>
<evidence type="ECO:0000259" key="2">
    <source>
        <dbReference type="Pfam" id="PF05232"/>
    </source>
</evidence>
<dbReference type="InterPro" id="IPR058208">
    <property type="entry name" value="PACE"/>
</dbReference>
<keyword evidence="4" id="KW-1185">Reference proteome</keyword>
<evidence type="ECO:0000313" key="4">
    <source>
        <dbReference type="Proteomes" id="UP000286947"/>
    </source>
</evidence>
<keyword evidence="1" id="KW-0812">Transmembrane</keyword>
<proteinExistence type="predicted"/>
<feature type="transmembrane region" description="Helical" evidence="1">
    <location>
        <begin position="38"/>
        <end position="58"/>
    </location>
</feature>
<keyword evidence="1" id="KW-1133">Transmembrane helix</keyword>
<dbReference type="Pfam" id="PF05232">
    <property type="entry name" value="BTP"/>
    <property type="match status" value="2"/>
</dbReference>
<dbReference type="Proteomes" id="UP000286947">
    <property type="component" value="Unassembled WGS sequence"/>
</dbReference>
<evidence type="ECO:0000256" key="1">
    <source>
        <dbReference type="SAM" id="Phobius"/>
    </source>
</evidence>
<feature type="transmembrane region" description="Helical" evidence="1">
    <location>
        <begin position="79"/>
        <end position="102"/>
    </location>
</feature>
<feature type="transmembrane region" description="Helical" evidence="1">
    <location>
        <begin position="108"/>
        <end position="130"/>
    </location>
</feature>
<evidence type="ECO:0000313" key="3">
    <source>
        <dbReference type="EMBL" id="RUS68309.1"/>
    </source>
</evidence>